<keyword evidence="4" id="KW-0443">Lipid metabolism</keyword>
<dbReference type="Gene3D" id="1.25.40.20">
    <property type="entry name" value="Ankyrin repeat-containing domain"/>
    <property type="match status" value="1"/>
</dbReference>
<keyword evidence="10" id="KW-1185">Reference proteome</keyword>
<evidence type="ECO:0000313" key="10">
    <source>
        <dbReference type="Proteomes" id="UP001166286"/>
    </source>
</evidence>
<feature type="repeat" description="ANK" evidence="6">
    <location>
        <begin position="580"/>
        <end position="612"/>
    </location>
</feature>
<dbReference type="SUPFAM" id="SSF52151">
    <property type="entry name" value="FabD/lysophospholipase-like"/>
    <property type="match status" value="1"/>
</dbReference>
<evidence type="ECO:0000256" key="2">
    <source>
        <dbReference type="ARBA" id="ARBA00022737"/>
    </source>
</evidence>
<dbReference type="InterPro" id="IPR016035">
    <property type="entry name" value="Acyl_Trfase/lysoPLipase"/>
</dbReference>
<evidence type="ECO:0000256" key="6">
    <source>
        <dbReference type="PROSITE-ProRule" id="PRU00023"/>
    </source>
</evidence>
<dbReference type="EMBL" id="JAFEKC020000005">
    <property type="protein sequence ID" value="KAK0514422.1"/>
    <property type="molecule type" value="Genomic_DNA"/>
</dbReference>
<keyword evidence="2" id="KW-0677">Repeat</keyword>
<evidence type="ECO:0000256" key="3">
    <source>
        <dbReference type="ARBA" id="ARBA00023043"/>
    </source>
</evidence>
<sequence length="816" mass="90135">MRRIKSDKLEPWQLFDLIAGTSTGGLIALMLDRFHKSVDECISAYMDCSKAMHEPKRAKYNAFMTPPFRSTPAEQIMQEIIRKRRFSYPTSDDSMRNPDSPCKVFVLSSQASTGTPFPLRSYDNPQSPCPTIDCKVWEAARATTATSPFFRQFGIEASGSIEFGASEFYNPIDNVWNEARILWPGRKIISVSIGAGAAPRNKFSGELGASIEVVARASAHAEGITHTFELQQTGTSMESSLYRFSAPTLANIGLEEHDAVADVEAATQSYLRSMEMQDPLRRCVDDLFEINSEEKSNAVKQFEAQRAYELKPREFLVAKLLVESLIGKVTIREIKSALSSLPPDLHATYEAMFERVEEQNHSSRDLAFRALPWAYYAERPLTAVELQHALAVETGKGSLDVENLVDIEELISVCGGFLAVTAESKLITLIHTTAEEYFGRHWNPQMATGEVAIASTCLTYLCFDCFANGRCDDDEALQRRLTKHPFLDYASRFWGNIAREVPEGEVDGELTDLALKLLTHDGRVSTCTQIMLLPDGHTPHSSETTPEVISGLHLAAHVNIERLAHRLLKRGSDICVRDSWGRDPLAWAVVYNIPRMARFLLDSKADIELKDNQGRTHLAPAATCGFINMANELLRRGADLSARDSTGQNALSLAASHGRLSLVQDFLGEPDIEVDSRDDLGRTPLLCAADQGHEDVVACLAAQASVDINTQNNMGETPLIASARRGWTGVVQILLEQNSILPNLKDRSGRTAVMWAVIEGQLEVLQLLLSREDAIEALKSADLSGKFPFDWAINGNNLPIQELISSRLKGGDSSSG</sequence>
<dbReference type="PANTHER" id="PTHR24180">
    <property type="entry name" value="CYCLIN-DEPENDENT KINASE INHIBITOR 2C-RELATED"/>
    <property type="match status" value="1"/>
</dbReference>
<evidence type="ECO:0000256" key="4">
    <source>
        <dbReference type="ARBA" id="ARBA00023098"/>
    </source>
</evidence>
<evidence type="ECO:0000256" key="1">
    <source>
        <dbReference type="ARBA" id="ARBA00013278"/>
    </source>
</evidence>
<feature type="short sequence motif" description="GXSXG" evidence="7">
    <location>
        <begin position="20"/>
        <end position="24"/>
    </location>
</feature>
<dbReference type="EC" id="3.1.1.4" evidence="1"/>
<name>A0AA39V3G2_9LECA</name>
<dbReference type="Pfam" id="PF12796">
    <property type="entry name" value="Ank_2"/>
    <property type="match status" value="2"/>
</dbReference>
<dbReference type="Proteomes" id="UP001166286">
    <property type="component" value="Unassembled WGS sequence"/>
</dbReference>
<feature type="domain" description="PNPLA" evidence="8">
    <location>
        <begin position="1"/>
        <end position="176"/>
    </location>
</feature>
<dbReference type="PROSITE" id="PS51635">
    <property type="entry name" value="PNPLA"/>
    <property type="match status" value="1"/>
</dbReference>
<dbReference type="InterPro" id="IPR002110">
    <property type="entry name" value="Ankyrin_rpt"/>
</dbReference>
<dbReference type="PROSITE" id="PS50297">
    <property type="entry name" value="ANK_REP_REGION"/>
    <property type="match status" value="1"/>
</dbReference>
<organism evidence="9 10">
    <name type="scientific">Cladonia borealis</name>
    <dbReference type="NCBI Taxonomy" id="184061"/>
    <lineage>
        <taxon>Eukaryota</taxon>
        <taxon>Fungi</taxon>
        <taxon>Dikarya</taxon>
        <taxon>Ascomycota</taxon>
        <taxon>Pezizomycotina</taxon>
        <taxon>Lecanoromycetes</taxon>
        <taxon>OSLEUM clade</taxon>
        <taxon>Lecanoromycetidae</taxon>
        <taxon>Lecanorales</taxon>
        <taxon>Lecanorineae</taxon>
        <taxon>Cladoniaceae</taxon>
        <taxon>Cladonia</taxon>
    </lineage>
</organism>
<dbReference type="InterPro" id="IPR054471">
    <property type="entry name" value="GPIID_WHD"/>
</dbReference>
<accession>A0AA39V3G2</accession>
<proteinExistence type="predicted"/>
<dbReference type="SUPFAM" id="SSF48403">
    <property type="entry name" value="Ankyrin repeat"/>
    <property type="match status" value="1"/>
</dbReference>
<feature type="repeat" description="ANK" evidence="6">
    <location>
        <begin position="613"/>
        <end position="645"/>
    </location>
</feature>
<dbReference type="Pfam" id="PF22939">
    <property type="entry name" value="WHD_GPIID"/>
    <property type="match status" value="1"/>
</dbReference>
<dbReference type="InterPro" id="IPR036770">
    <property type="entry name" value="Ankyrin_rpt-contain_sf"/>
</dbReference>
<dbReference type="AlphaFoldDB" id="A0AA39V3G2"/>
<feature type="repeat" description="ANK" evidence="6">
    <location>
        <begin position="680"/>
        <end position="713"/>
    </location>
</feature>
<keyword evidence="3 6" id="KW-0040">ANK repeat</keyword>
<reference evidence="9" key="1">
    <citation type="submission" date="2023-03" db="EMBL/GenBank/DDBJ databases">
        <title>Complete genome of Cladonia borealis.</title>
        <authorList>
            <person name="Park H."/>
        </authorList>
    </citation>
    <scope>NUCLEOTIDE SEQUENCE</scope>
    <source>
        <strain evidence="9">ANT050790</strain>
    </source>
</reference>
<dbReference type="InterPro" id="IPR002641">
    <property type="entry name" value="PNPLA_dom"/>
</dbReference>
<comment type="catalytic activity">
    <reaction evidence="5">
        <text>a 1,2-diacyl-sn-glycero-3-phosphocholine + H2O = a 1-acyl-sn-glycero-3-phosphocholine + a fatty acid + H(+)</text>
        <dbReference type="Rhea" id="RHEA:15801"/>
        <dbReference type="ChEBI" id="CHEBI:15377"/>
        <dbReference type="ChEBI" id="CHEBI:15378"/>
        <dbReference type="ChEBI" id="CHEBI:28868"/>
        <dbReference type="ChEBI" id="CHEBI:57643"/>
        <dbReference type="ChEBI" id="CHEBI:58168"/>
        <dbReference type="EC" id="3.1.1.4"/>
    </reaction>
    <physiologicalReaction direction="left-to-right" evidence="5">
        <dbReference type="Rhea" id="RHEA:15802"/>
    </physiologicalReaction>
</comment>
<comment type="caution">
    <text evidence="7">Lacks conserved residue(s) required for the propagation of feature annotation.</text>
</comment>
<dbReference type="InterPro" id="IPR051637">
    <property type="entry name" value="Ank_repeat_dom-contain_49"/>
</dbReference>
<protein>
    <recommendedName>
        <fullName evidence="1">phospholipase A2</fullName>
        <ecNumber evidence="1">3.1.1.4</ecNumber>
    </recommendedName>
</protein>
<evidence type="ECO:0000313" key="9">
    <source>
        <dbReference type="EMBL" id="KAK0514422.1"/>
    </source>
</evidence>
<comment type="caution">
    <text evidence="9">The sequence shown here is derived from an EMBL/GenBank/DDBJ whole genome shotgun (WGS) entry which is preliminary data.</text>
</comment>
<dbReference type="SMART" id="SM00248">
    <property type="entry name" value="ANK"/>
    <property type="match status" value="7"/>
</dbReference>
<feature type="repeat" description="ANK" evidence="6">
    <location>
        <begin position="748"/>
        <end position="780"/>
    </location>
</feature>
<evidence type="ECO:0000256" key="5">
    <source>
        <dbReference type="ARBA" id="ARBA00023422"/>
    </source>
</evidence>
<feature type="repeat" description="ANK" evidence="6">
    <location>
        <begin position="547"/>
        <end position="579"/>
    </location>
</feature>
<gene>
    <name evidence="9" type="ORF">JMJ35_003039</name>
</gene>
<dbReference type="PANTHER" id="PTHR24180:SF45">
    <property type="entry name" value="POLY [ADP-RIBOSE] POLYMERASE TANKYRASE"/>
    <property type="match status" value="1"/>
</dbReference>
<evidence type="ECO:0000259" key="8">
    <source>
        <dbReference type="PROSITE" id="PS51635"/>
    </source>
</evidence>
<dbReference type="PROSITE" id="PS50088">
    <property type="entry name" value="ANK_REPEAT"/>
    <property type="match status" value="5"/>
</dbReference>
<dbReference type="Gene3D" id="3.40.1090.10">
    <property type="entry name" value="Cytosolic phospholipase A2 catalytic domain"/>
    <property type="match status" value="1"/>
</dbReference>
<evidence type="ECO:0000256" key="7">
    <source>
        <dbReference type="PROSITE-ProRule" id="PRU01161"/>
    </source>
</evidence>
<dbReference type="GO" id="GO:0046486">
    <property type="term" value="P:glycerolipid metabolic process"/>
    <property type="evidence" value="ECO:0007669"/>
    <property type="project" value="UniProtKB-ARBA"/>
</dbReference>
<dbReference type="GO" id="GO:0004623">
    <property type="term" value="F:phospholipase A2 activity"/>
    <property type="evidence" value="ECO:0007669"/>
    <property type="project" value="UniProtKB-EC"/>
</dbReference>